<dbReference type="PANTHER" id="PTHR10048:SF7">
    <property type="entry name" value="PHOSPHATIDYLINOSITOL 3-KINASE CATALYTIC SUBUNIT TYPE 3"/>
    <property type="match status" value="1"/>
</dbReference>
<protein>
    <recommendedName>
        <fullName evidence="3">PI3K/PI4K catalytic domain-containing protein</fullName>
    </recommendedName>
</protein>
<evidence type="ECO:0000259" key="3">
    <source>
        <dbReference type="PROSITE" id="PS50290"/>
    </source>
</evidence>
<dbReference type="InterPro" id="IPR036940">
    <property type="entry name" value="PI3/4_kinase_cat_sf"/>
</dbReference>
<proteinExistence type="predicted"/>
<dbReference type="Proteomes" id="UP000654075">
    <property type="component" value="Unassembled WGS sequence"/>
</dbReference>
<dbReference type="SUPFAM" id="SSF56112">
    <property type="entry name" value="Protein kinase-like (PK-like)"/>
    <property type="match status" value="1"/>
</dbReference>
<accession>A0A813H5U7</accession>
<dbReference type="PANTHER" id="PTHR10048">
    <property type="entry name" value="PHOSPHATIDYLINOSITOL KINASE"/>
    <property type="match status" value="1"/>
</dbReference>
<gene>
    <name evidence="4" type="ORF">PGLA1383_LOCUS49221</name>
</gene>
<dbReference type="GO" id="GO:0005777">
    <property type="term" value="C:peroxisome"/>
    <property type="evidence" value="ECO:0007669"/>
    <property type="project" value="TreeGrafter"/>
</dbReference>
<evidence type="ECO:0000256" key="1">
    <source>
        <dbReference type="ARBA" id="ARBA00022679"/>
    </source>
</evidence>
<evidence type="ECO:0000313" key="5">
    <source>
        <dbReference type="Proteomes" id="UP000654075"/>
    </source>
</evidence>
<dbReference type="OrthoDB" id="431717at2759"/>
<dbReference type="InterPro" id="IPR018936">
    <property type="entry name" value="PI3/4_kinase_CS"/>
</dbReference>
<dbReference type="Pfam" id="PF00454">
    <property type="entry name" value="PI3_PI4_kinase"/>
    <property type="match status" value="1"/>
</dbReference>
<dbReference type="GO" id="GO:0000407">
    <property type="term" value="C:phagophore assembly site"/>
    <property type="evidence" value="ECO:0007669"/>
    <property type="project" value="TreeGrafter"/>
</dbReference>
<dbReference type="PROSITE" id="PS50290">
    <property type="entry name" value="PI3_4_KINASE_3"/>
    <property type="match status" value="1"/>
</dbReference>
<dbReference type="GO" id="GO:0006897">
    <property type="term" value="P:endocytosis"/>
    <property type="evidence" value="ECO:0007669"/>
    <property type="project" value="TreeGrafter"/>
</dbReference>
<keyword evidence="2" id="KW-0418">Kinase</keyword>
<keyword evidence="5" id="KW-1185">Reference proteome</keyword>
<feature type="domain" description="PI3K/PI4K catalytic" evidence="3">
    <location>
        <begin position="423"/>
        <end position="709"/>
    </location>
</feature>
<dbReference type="GO" id="GO:0034272">
    <property type="term" value="C:phosphatidylinositol 3-kinase complex, class III, type II"/>
    <property type="evidence" value="ECO:0007669"/>
    <property type="project" value="TreeGrafter"/>
</dbReference>
<dbReference type="InterPro" id="IPR000403">
    <property type="entry name" value="PI3/4_kinase_cat_dom"/>
</dbReference>
<dbReference type="PROSITE" id="PS00915">
    <property type="entry name" value="PI3_4_KINASE_1"/>
    <property type="match status" value="1"/>
</dbReference>
<dbReference type="Gene3D" id="1.10.1070.11">
    <property type="entry name" value="Phosphatidylinositol 3-/4-kinase, catalytic domain"/>
    <property type="match status" value="1"/>
</dbReference>
<dbReference type="GO" id="GO:0000045">
    <property type="term" value="P:autophagosome assembly"/>
    <property type="evidence" value="ECO:0007669"/>
    <property type="project" value="TreeGrafter"/>
</dbReference>
<dbReference type="AlphaFoldDB" id="A0A813H5U7"/>
<dbReference type="GO" id="GO:0005768">
    <property type="term" value="C:endosome"/>
    <property type="evidence" value="ECO:0007669"/>
    <property type="project" value="TreeGrafter"/>
</dbReference>
<dbReference type="GO" id="GO:0048015">
    <property type="term" value="P:phosphatidylinositol-mediated signaling"/>
    <property type="evidence" value="ECO:0007669"/>
    <property type="project" value="TreeGrafter"/>
</dbReference>
<dbReference type="InterPro" id="IPR011009">
    <property type="entry name" value="Kinase-like_dom_sf"/>
</dbReference>
<evidence type="ECO:0000313" key="4">
    <source>
        <dbReference type="EMBL" id="CAE8633312.1"/>
    </source>
</evidence>
<reference evidence="4" key="1">
    <citation type="submission" date="2021-02" db="EMBL/GenBank/DDBJ databases">
        <authorList>
            <person name="Dougan E. K."/>
            <person name="Rhodes N."/>
            <person name="Thang M."/>
            <person name="Chan C."/>
        </authorList>
    </citation>
    <scope>NUCLEOTIDE SEQUENCE</scope>
</reference>
<dbReference type="PROSITE" id="PS00916">
    <property type="entry name" value="PI3_4_KINASE_2"/>
    <property type="match status" value="1"/>
</dbReference>
<comment type="caution">
    <text evidence="4">The sequence shown here is derived from an EMBL/GenBank/DDBJ whole genome shotgun (WGS) entry which is preliminary data.</text>
</comment>
<sequence>MAAGTQIALALELGTDNYRDIQASGGDILEGLCLLSQAQSDRNRPALSRTMVADVLWSLMLPWEGDYDDGEDGLVQLKTLDSERGSVLVRRTAGLVDSSSCADADKCGDQEAPKTVESIAFIFQGTAIELVLNDAEGRVIGTYNGRCIQFADERQTVWRRRGLAPQAASASSSSAAVDAPVDEAASANDLATPAAREVLRLVQTQLLLALRWEPTFLGLGPNAVVTDGALAAVDTSQRPILGFLLRYAIGACDLVLLSEVYWSLWCLSQDPLDAGRSAYEKARWVLVSALEGGIEFWDGIRGIRLDTVFADPERGLAFRRSALDLLVKQAALWRQTLQLASLGITTPGDTAERSRAAVRQQLSQWQNSSPGCRPSIWHEPEDLYLRGPAIEAVDKSETASLVRPGGSFLSAPIDPGVRFHGVDIPGCEILPSKTAPLLLSCWKASRVREEQEEAGSRSPVGRRSWDGGQAGDVQKYMVKLGDDLRQDQLVIQMLHLMEVVWKDSLPPAESAMLRFVPYRVLAMTPRAGYVKFVPGAVSLSKALSQSNGDLLVWLEANRPLYLSLEQVLNNLCGSAAAYCVATYVLGIGDRHLDNLQITPEGHFFHIDFGFIFGEDPKPFAPRLRLPQQVANVLLAFTAADDDATLLDKCFLLAGRAYIALRRSMPLWVSLLRVTGHAGGAGCQGLRADADAAVVVLVNSIRLLLLLLLL</sequence>
<dbReference type="EMBL" id="CAJNNV010030716">
    <property type="protein sequence ID" value="CAE8633312.1"/>
    <property type="molecule type" value="Genomic_DNA"/>
</dbReference>
<dbReference type="GO" id="GO:0016303">
    <property type="term" value="F:1-phosphatidylinositol-3-kinase activity"/>
    <property type="evidence" value="ECO:0007669"/>
    <property type="project" value="TreeGrafter"/>
</dbReference>
<dbReference type="SMART" id="SM00146">
    <property type="entry name" value="PI3Kc"/>
    <property type="match status" value="1"/>
</dbReference>
<dbReference type="GO" id="GO:0034271">
    <property type="term" value="C:phosphatidylinositol 3-kinase complex, class III, type I"/>
    <property type="evidence" value="ECO:0007669"/>
    <property type="project" value="TreeGrafter"/>
</dbReference>
<keyword evidence="1" id="KW-0808">Transferase</keyword>
<dbReference type="Gene3D" id="3.30.1010.10">
    <property type="entry name" value="Phosphatidylinositol 3-kinase Catalytic Subunit, Chain A, domain 4"/>
    <property type="match status" value="1"/>
</dbReference>
<organism evidence="4 5">
    <name type="scientific">Polarella glacialis</name>
    <name type="common">Dinoflagellate</name>
    <dbReference type="NCBI Taxonomy" id="89957"/>
    <lineage>
        <taxon>Eukaryota</taxon>
        <taxon>Sar</taxon>
        <taxon>Alveolata</taxon>
        <taxon>Dinophyceae</taxon>
        <taxon>Suessiales</taxon>
        <taxon>Suessiaceae</taxon>
        <taxon>Polarella</taxon>
    </lineage>
</organism>
<evidence type="ECO:0000256" key="2">
    <source>
        <dbReference type="ARBA" id="ARBA00022777"/>
    </source>
</evidence>
<name>A0A813H5U7_POLGL</name>
<dbReference type="InterPro" id="IPR015433">
    <property type="entry name" value="PI3/4_kinase"/>
</dbReference>